<dbReference type="Gene3D" id="3.90.740.10">
    <property type="entry name" value="Valyl/Leucyl/Isoleucyl-tRNA synthetase, editing domain"/>
    <property type="match status" value="1"/>
</dbReference>
<dbReference type="Proteomes" id="UP001195483">
    <property type="component" value="Unassembled WGS sequence"/>
</dbReference>
<evidence type="ECO:0000256" key="2">
    <source>
        <dbReference type="ARBA" id="ARBA00022598"/>
    </source>
</evidence>
<proteinExistence type="inferred from homology"/>
<gene>
    <name evidence="7" type="ORF">CHS0354_022999</name>
</gene>
<evidence type="ECO:0000313" key="7">
    <source>
        <dbReference type="EMBL" id="KAK3598447.1"/>
    </source>
</evidence>
<dbReference type="GO" id="GO:0006429">
    <property type="term" value="P:leucyl-tRNA aminoacylation"/>
    <property type="evidence" value="ECO:0007669"/>
    <property type="project" value="InterPro"/>
</dbReference>
<evidence type="ECO:0000256" key="5">
    <source>
        <dbReference type="ARBA" id="ARBA00022917"/>
    </source>
</evidence>
<dbReference type="GO" id="GO:0002161">
    <property type="term" value="F:aminoacyl-tRNA deacylase activity"/>
    <property type="evidence" value="ECO:0007669"/>
    <property type="project" value="InterPro"/>
</dbReference>
<keyword evidence="4" id="KW-0067">ATP-binding</keyword>
<dbReference type="EMBL" id="JAEAOA010001394">
    <property type="protein sequence ID" value="KAK3598447.1"/>
    <property type="molecule type" value="Genomic_DNA"/>
</dbReference>
<reference evidence="7" key="1">
    <citation type="journal article" date="2021" name="Genome Biol. Evol.">
        <title>A High-Quality Reference Genome for a Parasitic Bivalve with Doubly Uniparental Inheritance (Bivalvia: Unionida).</title>
        <authorList>
            <person name="Smith C.H."/>
        </authorList>
    </citation>
    <scope>NUCLEOTIDE SEQUENCE</scope>
    <source>
        <strain evidence="7">CHS0354</strain>
    </source>
</reference>
<evidence type="ECO:0000256" key="6">
    <source>
        <dbReference type="ARBA" id="ARBA00023146"/>
    </source>
</evidence>
<feature type="non-terminal residue" evidence="7">
    <location>
        <position position="80"/>
    </location>
</feature>
<reference evidence="7" key="3">
    <citation type="submission" date="2023-05" db="EMBL/GenBank/DDBJ databases">
        <authorList>
            <person name="Smith C.H."/>
        </authorList>
    </citation>
    <scope>NUCLEOTIDE SEQUENCE</scope>
    <source>
        <strain evidence="7">CHS0354</strain>
        <tissue evidence="7">Mantle</tissue>
    </source>
</reference>
<organism evidence="7 8">
    <name type="scientific">Potamilus streckersoni</name>
    <dbReference type="NCBI Taxonomy" id="2493646"/>
    <lineage>
        <taxon>Eukaryota</taxon>
        <taxon>Metazoa</taxon>
        <taxon>Spiralia</taxon>
        <taxon>Lophotrochozoa</taxon>
        <taxon>Mollusca</taxon>
        <taxon>Bivalvia</taxon>
        <taxon>Autobranchia</taxon>
        <taxon>Heteroconchia</taxon>
        <taxon>Palaeoheterodonta</taxon>
        <taxon>Unionida</taxon>
        <taxon>Unionoidea</taxon>
        <taxon>Unionidae</taxon>
        <taxon>Ambleminae</taxon>
        <taxon>Lampsilini</taxon>
        <taxon>Potamilus</taxon>
    </lineage>
</organism>
<keyword evidence="6" id="KW-0030">Aminoacyl-tRNA synthetase</keyword>
<name>A0AAE0SUH3_9BIVA</name>
<dbReference type="InterPro" id="IPR009008">
    <property type="entry name" value="Val/Leu/Ile-tRNA-synth_edit"/>
</dbReference>
<evidence type="ECO:0000256" key="1">
    <source>
        <dbReference type="ARBA" id="ARBA00005594"/>
    </source>
</evidence>
<dbReference type="InterPro" id="IPR004493">
    <property type="entry name" value="Leu-tRNA-synth_Ia_arc/euk"/>
</dbReference>
<dbReference type="PANTHER" id="PTHR45794:SF1">
    <property type="entry name" value="LEUCINE--TRNA LIGASE, CYTOPLASMIC"/>
    <property type="match status" value="1"/>
</dbReference>
<comment type="similarity">
    <text evidence="1">Belongs to the class-I aminoacyl-tRNA synthetase family.</text>
</comment>
<dbReference type="AlphaFoldDB" id="A0AAE0SUH3"/>
<accession>A0AAE0SUH3</accession>
<evidence type="ECO:0000256" key="3">
    <source>
        <dbReference type="ARBA" id="ARBA00022741"/>
    </source>
</evidence>
<reference evidence="7" key="2">
    <citation type="journal article" date="2021" name="Genome Biol. Evol.">
        <title>Developing a high-quality reference genome for a parasitic bivalve with doubly uniparental inheritance (Bivalvia: Unionida).</title>
        <authorList>
            <person name="Smith C.H."/>
        </authorList>
    </citation>
    <scope>NUCLEOTIDE SEQUENCE</scope>
    <source>
        <strain evidence="7">CHS0354</strain>
        <tissue evidence="7">Mantle</tissue>
    </source>
</reference>
<dbReference type="GO" id="GO:0004823">
    <property type="term" value="F:leucine-tRNA ligase activity"/>
    <property type="evidence" value="ECO:0007669"/>
    <property type="project" value="InterPro"/>
</dbReference>
<keyword evidence="2" id="KW-0436">Ligase</keyword>
<keyword evidence="8" id="KW-1185">Reference proteome</keyword>
<keyword evidence="5" id="KW-0648">Protein biosynthesis</keyword>
<comment type="caution">
    <text evidence="7">The sequence shown here is derived from an EMBL/GenBank/DDBJ whole genome shotgun (WGS) entry which is preliminary data.</text>
</comment>
<dbReference type="PANTHER" id="PTHR45794">
    <property type="entry name" value="LEUCYL-TRNA SYNTHETASE"/>
    <property type="match status" value="1"/>
</dbReference>
<keyword evidence="3" id="KW-0547">Nucleotide-binding</keyword>
<evidence type="ECO:0000313" key="8">
    <source>
        <dbReference type="Proteomes" id="UP001195483"/>
    </source>
</evidence>
<evidence type="ECO:0000256" key="4">
    <source>
        <dbReference type="ARBA" id="ARBA00022840"/>
    </source>
</evidence>
<dbReference type="GO" id="GO:0005524">
    <property type="term" value="F:ATP binding"/>
    <property type="evidence" value="ECO:0007669"/>
    <property type="project" value="UniProtKB-KW"/>
</dbReference>
<protein>
    <submittedName>
        <fullName evidence="7">Uncharacterized protein</fullName>
    </submittedName>
</protein>
<sequence>MVLPYEPVPIIDVPEFGDLAAVTVCEQLKIQSQNDREKLQEAKEMVYLKGFYEGVMKIGEFKGQKVQDIKKNVQKLMVAK</sequence>